<accession>A0ABT5E7L6</accession>
<dbReference type="RefSeq" id="WP_272090359.1">
    <property type="nucleotide sequence ID" value="NZ_JAQNDL010000003.1"/>
</dbReference>
<reference evidence="2 3" key="1">
    <citation type="submission" date="2022-11" db="EMBL/GenBank/DDBJ databases">
        <title>Minimal conservation of predation-associated metabolite biosynthetic gene clusters underscores biosynthetic potential of Myxococcota including descriptions for ten novel species: Archangium lansinium sp. nov., Myxococcus landrumus sp. nov., Nannocystis bai.</title>
        <authorList>
            <person name="Ahearne A."/>
            <person name="Stevens C."/>
            <person name="Dowd S."/>
        </authorList>
    </citation>
    <scope>NUCLEOTIDE SEQUENCE [LARGE SCALE GENOMIC DNA]</scope>
    <source>
        <strain evidence="2 3">BB15-2</strain>
    </source>
</reference>
<name>A0ABT5E7L6_9BACT</name>
<evidence type="ECO:0000313" key="2">
    <source>
        <dbReference type="EMBL" id="MDC0721852.1"/>
    </source>
</evidence>
<keyword evidence="3" id="KW-1185">Reference proteome</keyword>
<dbReference type="Proteomes" id="UP001221686">
    <property type="component" value="Unassembled WGS sequence"/>
</dbReference>
<feature type="compositionally biased region" description="Low complexity" evidence="1">
    <location>
        <begin position="110"/>
        <end position="120"/>
    </location>
</feature>
<dbReference type="EMBL" id="JAQNDL010000003">
    <property type="protein sequence ID" value="MDC0721852.1"/>
    <property type="molecule type" value="Genomic_DNA"/>
</dbReference>
<gene>
    <name evidence="2" type="ORF">POL25_33390</name>
</gene>
<protein>
    <submittedName>
        <fullName evidence="2">Amphi-Trp domain-containing protein</fullName>
    </submittedName>
</protein>
<comment type="caution">
    <text evidence="2">The sequence shown here is derived from an EMBL/GenBank/DDBJ whole genome shotgun (WGS) entry which is preliminary data.</text>
</comment>
<feature type="region of interest" description="Disordered" evidence="1">
    <location>
        <begin position="85"/>
        <end position="139"/>
    </location>
</feature>
<evidence type="ECO:0000256" key="1">
    <source>
        <dbReference type="SAM" id="MobiDB-lite"/>
    </source>
</evidence>
<proteinExistence type="predicted"/>
<dbReference type="NCBIfam" id="TIGR04354">
    <property type="entry name" value="amphi-Trp"/>
    <property type="match status" value="1"/>
</dbReference>
<evidence type="ECO:0000313" key="3">
    <source>
        <dbReference type="Proteomes" id="UP001221686"/>
    </source>
</evidence>
<organism evidence="2 3">
    <name type="scientific">Nannocystis bainbridge</name>
    <dbReference type="NCBI Taxonomy" id="2995303"/>
    <lineage>
        <taxon>Bacteria</taxon>
        <taxon>Pseudomonadati</taxon>
        <taxon>Myxococcota</taxon>
        <taxon>Polyangia</taxon>
        <taxon>Nannocystales</taxon>
        <taxon>Nannocystaceae</taxon>
        <taxon>Nannocystis</taxon>
    </lineage>
</organism>
<dbReference type="InterPro" id="IPR027598">
    <property type="entry name" value="Amphi-Trp_dom"/>
</dbReference>
<sequence>MKSSRQELKIDGAVEVPHVIAYLEQLVTALKSGTVRVHRGAEQVVLGPRGVVGFSLAASDKGKRQKLALELSWRKFAAPDADLDLTIGPAESLPSPEAPDELGEPPLDGAAESAAKATAESDSESPVPTPGEVVLGEAD</sequence>